<gene>
    <name evidence="2" type="ORF">GCM10009560_38260</name>
</gene>
<feature type="domain" description="Methyltransferase" evidence="1">
    <location>
        <begin position="67"/>
        <end position="161"/>
    </location>
</feature>
<dbReference type="Gene3D" id="3.40.50.150">
    <property type="entry name" value="Vaccinia Virus protein VP39"/>
    <property type="match status" value="1"/>
</dbReference>
<dbReference type="InterPro" id="IPR041698">
    <property type="entry name" value="Methyltransf_25"/>
</dbReference>
<evidence type="ECO:0000313" key="3">
    <source>
        <dbReference type="Proteomes" id="UP001501578"/>
    </source>
</evidence>
<comment type="caution">
    <text evidence="2">The sequence shown here is derived from an EMBL/GenBank/DDBJ whole genome shotgun (WGS) entry which is preliminary data.</text>
</comment>
<reference evidence="3" key="1">
    <citation type="journal article" date="2019" name="Int. J. Syst. Evol. Microbiol.">
        <title>The Global Catalogue of Microorganisms (GCM) 10K type strain sequencing project: providing services to taxonomists for standard genome sequencing and annotation.</title>
        <authorList>
            <consortium name="The Broad Institute Genomics Platform"/>
            <consortium name="The Broad Institute Genome Sequencing Center for Infectious Disease"/>
            <person name="Wu L."/>
            <person name="Ma J."/>
        </authorList>
    </citation>
    <scope>NUCLEOTIDE SEQUENCE [LARGE SCALE GENOMIC DNA]</scope>
    <source>
        <strain evidence="3">JCM 11136</strain>
    </source>
</reference>
<dbReference type="EMBL" id="BAAAHQ010000018">
    <property type="protein sequence ID" value="GAA0932540.1"/>
    <property type="molecule type" value="Genomic_DNA"/>
</dbReference>
<accession>A0ABP4A7I0</accession>
<organism evidence="2 3">
    <name type="scientific">Nonomuraea longicatena</name>
    <dbReference type="NCBI Taxonomy" id="83682"/>
    <lineage>
        <taxon>Bacteria</taxon>
        <taxon>Bacillati</taxon>
        <taxon>Actinomycetota</taxon>
        <taxon>Actinomycetes</taxon>
        <taxon>Streptosporangiales</taxon>
        <taxon>Streptosporangiaceae</taxon>
        <taxon>Nonomuraea</taxon>
    </lineage>
</organism>
<dbReference type="CDD" id="cd02440">
    <property type="entry name" value="AdoMet_MTases"/>
    <property type="match status" value="1"/>
</dbReference>
<protein>
    <recommendedName>
        <fullName evidence="1">Methyltransferase domain-containing protein</fullName>
    </recommendedName>
</protein>
<evidence type="ECO:0000313" key="2">
    <source>
        <dbReference type="EMBL" id="GAA0932540.1"/>
    </source>
</evidence>
<evidence type="ECO:0000259" key="1">
    <source>
        <dbReference type="Pfam" id="PF13649"/>
    </source>
</evidence>
<dbReference type="SUPFAM" id="SSF53335">
    <property type="entry name" value="S-adenosyl-L-methionine-dependent methyltransferases"/>
    <property type="match status" value="1"/>
</dbReference>
<dbReference type="PANTHER" id="PTHR42912">
    <property type="entry name" value="METHYLTRANSFERASE"/>
    <property type="match status" value="1"/>
</dbReference>
<keyword evidence="3" id="KW-1185">Reference proteome</keyword>
<proteinExistence type="predicted"/>
<dbReference type="Proteomes" id="UP001501578">
    <property type="component" value="Unassembled WGS sequence"/>
</dbReference>
<dbReference type="InterPro" id="IPR029063">
    <property type="entry name" value="SAM-dependent_MTases_sf"/>
</dbReference>
<dbReference type="RefSeq" id="WP_343951261.1">
    <property type="nucleotide sequence ID" value="NZ_BAAAHQ010000018.1"/>
</dbReference>
<dbReference type="InterPro" id="IPR050508">
    <property type="entry name" value="Methyltransf_Superfamily"/>
</dbReference>
<dbReference type="Pfam" id="PF13649">
    <property type="entry name" value="Methyltransf_25"/>
    <property type="match status" value="1"/>
</dbReference>
<name>A0ABP4A7I0_9ACTN</name>
<sequence>MSIIVGIAEWGHVRQMKLLKHHHPHEGAPLTHPRAYDFCCSLLFLGRRREIFTGLARLSGARPGSRVLDVGCGTGYLTRILSPVVGPEGHATGLDPSPAMVEHALRLAPLNCSYVVGEAGAPQFADGSFDVVTCTLALHHVPEEGRGEAVREMFRVLRPGGRLLAADLRPPVNPLLLRAARTLGGPALRQDPARLLDDLVPAAGFSVVETGELGWLHYVRAVRP</sequence>